<comment type="caution">
    <text evidence="1">The sequence shown here is derived from an EMBL/GenBank/DDBJ whole genome shotgun (WGS) entry which is preliminary data.</text>
</comment>
<dbReference type="EMBL" id="CM042035">
    <property type="protein sequence ID" value="KAI3754151.1"/>
    <property type="molecule type" value="Genomic_DNA"/>
</dbReference>
<gene>
    <name evidence="1" type="ORF">L1987_53929</name>
</gene>
<evidence type="ECO:0000313" key="2">
    <source>
        <dbReference type="Proteomes" id="UP001056120"/>
    </source>
</evidence>
<keyword evidence="2" id="KW-1185">Reference proteome</keyword>
<reference evidence="1 2" key="2">
    <citation type="journal article" date="2022" name="Mol. Ecol. Resour.">
        <title>The genomes of chicory, endive, great burdock and yacon provide insights into Asteraceae paleo-polyploidization history and plant inulin production.</title>
        <authorList>
            <person name="Fan W."/>
            <person name="Wang S."/>
            <person name="Wang H."/>
            <person name="Wang A."/>
            <person name="Jiang F."/>
            <person name="Liu H."/>
            <person name="Zhao H."/>
            <person name="Xu D."/>
            <person name="Zhang Y."/>
        </authorList>
    </citation>
    <scope>NUCLEOTIDE SEQUENCE [LARGE SCALE GENOMIC DNA]</scope>
    <source>
        <strain evidence="2">cv. Yunnan</strain>
        <tissue evidence="1">Leaves</tissue>
    </source>
</reference>
<dbReference type="Proteomes" id="UP001056120">
    <property type="component" value="Linkage Group LG18"/>
</dbReference>
<protein>
    <submittedName>
        <fullName evidence="1">Uncharacterized protein</fullName>
    </submittedName>
</protein>
<evidence type="ECO:0000313" key="1">
    <source>
        <dbReference type="EMBL" id="KAI3754151.1"/>
    </source>
</evidence>
<proteinExistence type="predicted"/>
<accession>A0ACB9E6U1</accession>
<sequence>MVKSSVEIIASVSKPEVNKDRRSNQTEEWIPNDHFPEQTVKIGKGVPDRWKTSLKEMFIRNMDDTSFHGNVEEHNNKFGWTEEAEQALQSMKDHICQLPTLATTMTGETLTIYLSASLSAISAVLMVDRHKKQVITESPIQKILEKPEISGRMAKWAIELGDHTIEYVPRTTVKGQVLADFMTETYGKIENESEKGGEKEENEEVRKTWKLFTDGAFNDEGCGAGLMLTSPEGVELTYALRLEFQTTKNEAEYEALLAGLRLANKMGAKHLEAHVDSLLVANQVNGVYDAKE</sequence>
<organism evidence="1 2">
    <name type="scientific">Smallanthus sonchifolius</name>
    <dbReference type="NCBI Taxonomy" id="185202"/>
    <lineage>
        <taxon>Eukaryota</taxon>
        <taxon>Viridiplantae</taxon>
        <taxon>Streptophyta</taxon>
        <taxon>Embryophyta</taxon>
        <taxon>Tracheophyta</taxon>
        <taxon>Spermatophyta</taxon>
        <taxon>Magnoliopsida</taxon>
        <taxon>eudicotyledons</taxon>
        <taxon>Gunneridae</taxon>
        <taxon>Pentapetalae</taxon>
        <taxon>asterids</taxon>
        <taxon>campanulids</taxon>
        <taxon>Asterales</taxon>
        <taxon>Asteraceae</taxon>
        <taxon>Asteroideae</taxon>
        <taxon>Heliantheae alliance</taxon>
        <taxon>Millerieae</taxon>
        <taxon>Smallanthus</taxon>
    </lineage>
</organism>
<name>A0ACB9E6U1_9ASTR</name>
<reference evidence="2" key="1">
    <citation type="journal article" date="2022" name="Mol. Ecol. Resour.">
        <title>The genomes of chicory, endive, great burdock and yacon provide insights into Asteraceae palaeo-polyploidization history and plant inulin production.</title>
        <authorList>
            <person name="Fan W."/>
            <person name="Wang S."/>
            <person name="Wang H."/>
            <person name="Wang A."/>
            <person name="Jiang F."/>
            <person name="Liu H."/>
            <person name="Zhao H."/>
            <person name="Xu D."/>
            <person name="Zhang Y."/>
        </authorList>
    </citation>
    <scope>NUCLEOTIDE SEQUENCE [LARGE SCALE GENOMIC DNA]</scope>
    <source>
        <strain evidence="2">cv. Yunnan</strain>
    </source>
</reference>